<protein>
    <submittedName>
        <fullName evidence="2">Phosphoenolpyruvate carboxylase</fullName>
        <ecNumber evidence="2">4.1.1.31</ecNumber>
    </submittedName>
</protein>
<dbReference type="GO" id="GO:0008964">
    <property type="term" value="F:phosphoenolpyruvate carboxylase activity"/>
    <property type="evidence" value="ECO:0007669"/>
    <property type="project" value="UniProtKB-EC"/>
</dbReference>
<dbReference type="AlphaFoldDB" id="A0A6J4VP41"/>
<evidence type="ECO:0000313" key="2">
    <source>
        <dbReference type="EMBL" id="CAA9579119.1"/>
    </source>
</evidence>
<keyword evidence="2" id="KW-0456">Lyase</keyword>
<dbReference type="EMBL" id="CADCWM010000752">
    <property type="protein sequence ID" value="CAA9579119.1"/>
    <property type="molecule type" value="Genomic_DNA"/>
</dbReference>
<name>A0A6J4VP41_9BACT</name>
<organism evidence="2">
    <name type="scientific">uncultured Thermomicrobiales bacterium</name>
    <dbReference type="NCBI Taxonomy" id="1645740"/>
    <lineage>
        <taxon>Bacteria</taxon>
        <taxon>Pseudomonadati</taxon>
        <taxon>Thermomicrobiota</taxon>
        <taxon>Thermomicrobia</taxon>
        <taxon>Thermomicrobiales</taxon>
        <taxon>environmental samples</taxon>
    </lineage>
</organism>
<feature type="compositionally biased region" description="Basic residues" evidence="1">
    <location>
        <begin position="98"/>
        <end position="117"/>
    </location>
</feature>
<feature type="region of interest" description="Disordered" evidence="1">
    <location>
        <begin position="1"/>
        <end position="117"/>
    </location>
</feature>
<sequence length="117" mass="13166">RAAEPRDRRHRHRRALRDARGWGRGRVRRDRRRVRSERVGGPPDHRPAGVAGGGADPGTLDRPAQSLRRRAAPRPDRPLAALPCPAGRRPPGGAGGAPRRHPPQHQRHRRRPADHWL</sequence>
<feature type="non-terminal residue" evidence="2">
    <location>
        <position position="1"/>
    </location>
</feature>
<dbReference type="EC" id="4.1.1.31" evidence="2"/>
<accession>A0A6J4VP41</accession>
<reference evidence="2" key="1">
    <citation type="submission" date="2020-02" db="EMBL/GenBank/DDBJ databases">
        <authorList>
            <person name="Meier V. D."/>
        </authorList>
    </citation>
    <scope>NUCLEOTIDE SEQUENCE</scope>
    <source>
        <strain evidence="2">AVDCRST_MAG88</strain>
    </source>
</reference>
<feature type="compositionally biased region" description="Low complexity" evidence="1">
    <location>
        <begin position="78"/>
        <end position="89"/>
    </location>
</feature>
<feature type="compositionally biased region" description="Basic residues" evidence="1">
    <location>
        <begin position="23"/>
        <end position="35"/>
    </location>
</feature>
<proteinExistence type="predicted"/>
<evidence type="ECO:0000256" key="1">
    <source>
        <dbReference type="SAM" id="MobiDB-lite"/>
    </source>
</evidence>
<feature type="non-terminal residue" evidence="2">
    <location>
        <position position="117"/>
    </location>
</feature>
<keyword evidence="2" id="KW-0670">Pyruvate</keyword>
<gene>
    <name evidence="2" type="ORF">AVDCRST_MAG88-3120</name>
</gene>